<dbReference type="PANTHER" id="PTHR36842">
    <property type="entry name" value="PROTEIN TOLB HOMOLOG"/>
    <property type="match status" value="1"/>
</dbReference>
<dbReference type="AlphaFoldDB" id="A0A2M7CII1"/>
<dbReference type="EMBL" id="PEUM01000039">
    <property type="protein sequence ID" value="PIV25446.1"/>
    <property type="molecule type" value="Genomic_DNA"/>
</dbReference>
<organism evidence="2 3">
    <name type="scientific">Candidatus Berkelbacteria bacterium CG03_land_8_20_14_0_80_40_36</name>
    <dbReference type="NCBI Taxonomy" id="1974509"/>
    <lineage>
        <taxon>Bacteria</taxon>
        <taxon>Candidatus Berkelbacteria</taxon>
    </lineage>
</organism>
<feature type="transmembrane region" description="Helical" evidence="1">
    <location>
        <begin position="7"/>
        <end position="27"/>
    </location>
</feature>
<evidence type="ECO:0000313" key="3">
    <source>
        <dbReference type="Proteomes" id="UP000229966"/>
    </source>
</evidence>
<dbReference type="PANTHER" id="PTHR36842:SF1">
    <property type="entry name" value="PROTEIN TOLB"/>
    <property type="match status" value="1"/>
</dbReference>
<dbReference type="SUPFAM" id="SSF82171">
    <property type="entry name" value="DPP6 N-terminal domain-like"/>
    <property type="match status" value="1"/>
</dbReference>
<protein>
    <recommendedName>
        <fullName evidence="4">Dipeptidylpeptidase IV N-terminal domain-containing protein</fullName>
    </recommendedName>
</protein>
<dbReference type="Proteomes" id="UP000229966">
    <property type="component" value="Unassembled WGS sequence"/>
</dbReference>
<evidence type="ECO:0000256" key="1">
    <source>
        <dbReference type="SAM" id="Phobius"/>
    </source>
</evidence>
<gene>
    <name evidence="2" type="ORF">COS38_01420</name>
</gene>
<name>A0A2M7CII1_9BACT</name>
<accession>A0A2M7CII1</accession>
<keyword evidence="1" id="KW-0812">Transmembrane</keyword>
<evidence type="ECO:0008006" key="4">
    <source>
        <dbReference type="Google" id="ProtNLM"/>
    </source>
</evidence>
<comment type="caution">
    <text evidence="2">The sequence shown here is derived from an EMBL/GenBank/DDBJ whole genome shotgun (WGS) entry which is preliminary data.</text>
</comment>
<keyword evidence="1" id="KW-1133">Transmembrane helix</keyword>
<reference evidence="3" key="1">
    <citation type="submission" date="2017-09" db="EMBL/GenBank/DDBJ databases">
        <title>Depth-based differentiation of microbial function through sediment-hosted aquifers and enrichment of novel symbionts in the deep terrestrial subsurface.</title>
        <authorList>
            <person name="Probst A.J."/>
            <person name="Ladd B."/>
            <person name="Jarett J.K."/>
            <person name="Geller-Mcgrath D.E."/>
            <person name="Sieber C.M.K."/>
            <person name="Emerson J.B."/>
            <person name="Anantharaman K."/>
            <person name="Thomas B.C."/>
            <person name="Malmstrom R."/>
            <person name="Stieglmeier M."/>
            <person name="Klingl A."/>
            <person name="Woyke T."/>
            <person name="Ryan C.M."/>
            <person name="Banfield J.F."/>
        </authorList>
    </citation>
    <scope>NUCLEOTIDE SEQUENCE [LARGE SCALE GENOMIC DNA]</scope>
</reference>
<proteinExistence type="predicted"/>
<sequence>MNTTKKSVAIFYLFTMLAILAFAYWAMASNTNSSTAENELIAKTDTLSEDANSAKVQEQPIKKTTNIYYGLSENDATKIYLKSEKENKLIYRDNDENDKVQKTYGVVNNKIIIADSVNSSYKINMLNTDGSGKKEVISSNIFSANAPEVSTDTTWLLTTTFSNAERDYGFSLFIQNISGANKRKISLTNSGNIISPKFSYDTKKVAYITTNNSNESKIFVYQNSSSETTEIYSTSLNLFELAWLGDDLIFSATDSTPLKSNSIELYRLNIAEKTTKKITDDQDCEKNLLSINDNSNVVYINSSEPQDTISQIFGTPEDVKKAIDFNSIKASYIVGIE</sequence>
<keyword evidence="1" id="KW-0472">Membrane</keyword>
<dbReference type="InterPro" id="IPR011042">
    <property type="entry name" value="6-blade_b-propeller_TolB-like"/>
</dbReference>
<dbReference type="Gene3D" id="2.120.10.30">
    <property type="entry name" value="TolB, C-terminal domain"/>
    <property type="match status" value="1"/>
</dbReference>
<evidence type="ECO:0000313" key="2">
    <source>
        <dbReference type="EMBL" id="PIV25446.1"/>
    </source>
</evidence>